<evidence type="ECO:0008006" key="4">
    <source>
        <dbReference type="Google" id="ProtNLM"/>
    </source>
</evidence>
<proteinExistence type="predicted"/>
<organism evidence="2 3">
    <name type="scientific">Gemmata palustris</name>
    <dbReference type="NCBI Taxonomy" id="2822762"/>
    <lineage>
        <taxon>Bacteria</taxon>
        <taxon>Pseudomonadati</taxon>
        <taxon>Planctomycetota</taxon>
        <taxon>Planctomycetia</taxon>
        <taxon>Gemmatales</taxon>
        <taxon>Gemmataceae</taxon>
        <taxon>Gemmata</taxon>
    </lineage>
</organism>
<feature type="region of interest" description="Disordered" evidence="1">
    <location>
        <begin position="97"/>
        <end position="122"/>
    </location>
</feature>
<dbReference type="EMBL" id="JAGKQQ010000001">
    <property type="protein sequence ID" value="MBP3957167.1"/>
    <property type="molecule type" value="Genomic_DNA"/>
</dbReference>
<keyword evidence="3" id="KW-1185">Reference proteome</keyword>
<reference evidence="2 3" key="1">
    <citation type="submission" date="2021-04" db="EMBL/GenBank/DDBJ databases">
        <authorList>
            <person name="Ivanova A."/>
        </authorList>
    </citation>
    <scope>NUCLEOTIDE SEQUENCE [LARGE SCALE GENOMIC DNA]</scope>
    <source>
        <strain evidence="2 3">G18</strain>
    </source>
</reference>
<comment type="caution">
    <text evidence="2">The sequence shown here is derived from an EMBL/GenBank/DDBJ whole genome shotgun (WGS) entry which is preliminary data.</text>
</comment>
<dbReference type="Proteomes" id="UP000676565">
    <property type="component" value="Unassembled WGS sequence"/>
</dbReference>
<gene>
    <name evidence="2" type="ORF">J8F10_18040</name>
</gene>
<protein>
    <recommendedName>
        <fullName evidence="4">Helix-turn-helix domain-containing protein</fullName>
    </recommendedName>
</protein>
<sequence length="122" mass="13786">MPTTPPADHTDPEWFTGDQLAARYNTTLRTVLRWVKEQRIPAPTKFGKLSRWAREVVHRLDHEGVNRPLAHGDELSRLPPLGLVVRCPCCESEIRVKRDGSTEPVTPATEKKAPKAKGRTKK</sequence>
<dbReference type="RefSeq" id="WP_210655970.1">
    <property type="nucleotide sequence ID" value="NZ_JAGKQQ010000001.1"/>
</dbReference>
<evidence type="ECO:0000313" key="2">
    <source>
        <dbReference type="EMBL" id="MBP3957167.1"/>
    </source>
</evidence>
<evidence type="ECO:0000256" key="1">
    <source>
        <dbReference type="SAM" id="MobiDB-lite"/>
    </source>
</evidence>
<name>A0ABS5BTW5_9BACT</name>
<evidence type="ECO:0000313" key="3">
    <source>
        <dbReference type="Proteomes" id="UP000676565"/>
    </source>
</evidence>
<accession>A0ABS5BTW5</accession>